<organism evidence="2 3">
    <name type="scientific">Wandonia haliotis</name>
    <dbReference type="NCBI Taxonomy" id="574963"/>
    <lineage>
        <taxon>Bacteria</taxon>
        <taxon>Pseudomonadati</taxon>
        <taxon>Bacteroidota</taxon>
        <taxon>Flavobacteriia</taxon>
        <taxon>Flavobacteriales</taxon>
        <taxon>Crocinitomicaceae</taxon>
        <taxon>Wandonia</taxon>
    </lineage>
</organism>
<dbReference type="Pfam" id="PF01381">
    <property type="entry name" value="HTH_3"/>
    <property type="match status" value="1"/>
</dbReference>
<dbReference type="Proteomes" id="UP001501126">
    <property type="component" value="Unassembled WGS sequence"/>
</dbReference>
<dbReference type="CDD" id="cd00093">
    <property type="entry name" value="HTH_XRE"/>
    <property type="match status" value="1"/>
</dbReference>
<dbReference type="Gene3D" id="1.10.260.40">
    <property type="entry name" value="lambda repressor-like DNA-binding domains"/>
    <property type="match status" value="1"/>
</dbReference>
<feature type="domain" description="HTH cro/C1-type" evidence="1">
    <location>
        <begin position="6"/>
        <end position="54"/>
    </location>
</feature>
<evidence type="ECO:0000313" key="2">
    <source>
        <dbReference type="EMBL" id="GAA0875475.1"/>
    </source>
</evidence>
<keyword evidence="3" id="KW-1185">Reference proteome</keyword>
<reference evidence="3" key="1">
    <citation type="journal article" date="2019" name="Int. J. Syst. Evol. Microbiol.">
        <title>The Global Catalogue of Microorganisms (GCM) 10K type strain sequencing project: providing services to taxonomists for standard genome sequencing and annotation.</title>
        <authorList>
            <consortium name="The Broad Institute Genomics Platform"/>
            <consortium name="The Broad Institute Genome Sequencing Center for Infectious Disease"/>
            <person name="Wu L."/>
            <person name="Ma J."/>
        </authorList>
    </citation>
    <scope>NUCLEOTIDE SEQUENCE [LARGE SCALE GENOMIC DNA]</scope>
    <source>
        <strain evidence="3">JCM 16083</strain>
    </source>
</reference>
<dbReference type="SMART" id="SM00530">
    <property type="entry name" value="HTH_XRE"/>
    <property type="match status" value="1"/>
</dbReference>
<comment type="caution">
    <text evidence="2">The sequence shown here is derived from an EMBL/GenBank/DDBJ whole genome shotgun (WGS) entry which is preliminary data.</text>
</comment>
<dbReference type="InterPro" id="IPR010982">
    <property type="entry name" value="Lambda_DNA-bd_dom_sf"/>
</dbReference>
<gene>
    <name evidence="2" type="ORF">GCM10009118_18840</name>
</gene>
<dbReference type="EMBL" id="BAAAFH010000011">
    <property type="protein sequence ID" value="GAA0875475.1"/>
    <property type="molecule type" value="Genomic_DNA"/>
</dbReference>
<dbReference type="SUPFAM" id="SSF47413">
    <property type="entry name" value="lambda repressor-like DNA-binding domains"/>
    <property type="match status" value="1"/>
</dbReference>
<evidence type="ECO:0000259" key="1">
    <source>
        <dbReference type="PROSITE" id="PS50943"/>
    </source>
</evidence>
<dbReference type="PROSITE" id="PS50943">
    <property type="entry name" value="HTH_CROC1"/>
    <property type="match status" value="1"/>
</dbReference>
<proteinExistence type="predicted"/>
<protein>
    <submittedName>
        <fullName evidence="2">Helix-turn-helix transcriptional regulator</fullName>
    </submittedName>
</protein>
<accession>A0ABN1MQV8</accession>
<sequence length="123" mass="14185">MIMRMNNLNASQFADKIGVQRSSISHIISGRNKPSLDFLQKTLDKFPRVNADWLITGKVKQEQIVTNVTDSNQLKEEPLAEYKKTPPLEQTEKEEVQIKGNAPQVEKIVWFYSDGSYRIFENN</sequence>
<name>A0ABN1MQV8_9FLAO</name>
<evidence type="ECO:0000313" key="3">
    <source>
        <dbReference type="Proteomes" id="UP001501126"/>
    </source>
</evidence>
<dbReference type="InterPro" id="IPR001387">
    <property type="entry name" value="Cro/C1-type_HTH"/>
</dbReference>